<dbReference type="PANTHER" id="PTHR36113">
    <property type="entry name" value="LYASE, PUTATIVE-RELATED-RELATED"/>
    <property type="match status" value="1"/>
</dbReference>
<dbReference type="InterPro" id="IPR029068">
    <property type="entry name" value="Glyas_Bleomycin-R_OHBP_Dase"/>
</dbReference>
<dbReference type="GO" id="GO:0046872">
    <property type="term" value="F:metal ion binding"/>
    <property type="evidence" value="ECO:0007669"/>
    <property type="project" value="UniProtKB-KW"/>
</dbReference>
<dbReference type="Pfam" id="PF00903">
    <property type="entry name" value="Glyoxalase"/>
    <property type="match status" value="1"/>
</dbReference>
<sequence length="189" mass="21557">MAGGYERNRFLTVKPGAVLILLHPGERMAARGRVAAMICISFRGVIQEVFILLHHVEVNVSNLAESEAFWGWLLRRLGYTPYQRWEQGFSFRHGHTYLVFVQTGERFLVPPYHRGRVGLNHLAFYARSKEQVDELTLELKERGRSLLYPDRHPYAGGPGHYAVFFEDPDRIKVEVVASSVTGELEGSKS</sequence>
<proteinExistence type="predicted"/>
<dbReference type="CDD" id="cd07242">
    <property type="entry name" value="VOC_BsYqjT"/>
    <property type="match status" value="1"/>
</dbReference>
<reference evidence="4" key="1">
    <citation type="submission" date="2011-06" db="EMBL/GenBank/DDBJ databases">
        <title>Complete genome sequence of Paenibacillus mucilaginosus KNP414.</title>
        <authorList>
            <person name="Wang J."/>
            <person name="Hu S."/>
            <person name="Hu X."/>
            <person name="Zhang B."/>
            <person name="Dong D."/>
            <person name="Zhang S."/>
            <person name="Zhao K."/>
            <person name="Wu D."/>
        </authorList>
    </citation>
    <scope>NUCLEOTIDE SEQUENCE [LARGE SCALE GENOMIC DNA]</scope>
    <source>
        <strain evidence="4">KNP414</strain>
    </source>
</reference>
<name>F8FI70_PAEMK</name>
<dbReference type="EMBL" id="CP002869">
    <property type="protein sequence ID" value="AEI43973.1"/>
    <property type="molecule type" value="Genomic_DNA"/>
</dbReference>
<dbReference type="PANTHER" id="PTHR36113:SF6">
    <property type="entry name" value="FOSFOMYCIN RESISTANCE PROTEIN FOSX"/>
    <property type="match status" value="1"/>
</dbReference>
<dbReference type="AlphaFoldDB" id="F8FI70"/>
<evidence type="ECO:0000313" key="3">
    <source>
        <dbReference type="EMBL" id="AEI43973.1"/>
    </source>
</evidence>
<organism evidence="3 4">
    <name type="scientific">Paenibacillus mucilaginosus (strain KNP414)</name>
    <dbReference type="NCBI Taxonomy" id="1036673"/>
    <lineage>
        <taxon>Bacteria</taxon>
        <taxon>Bacillati</taxon>
        <taxon>Bacillota</taxon>
        <taxon>Bacilli</taxon>
        <taxon>Bacillales</taxon>
        <taxon>Paenibacillaceae</taxon>
        <taxon>Paenibacillus</taxon>
    </lineage>
</organism>
<dbReference type="PROSITE" id="PS51819">
    <property type="entry name" value="VOC"/>
    <property type="match status" value="1"/>
</dbReference>
<dbReference type="InterPro" id="IPR004360">
    <property type="entry name" value="Glyas_Fos-R_dOase_dom"/>
</dbReference>
<accession>F8FI70</accession>
<evidence type="ECO:0000313" key="4">
    <source>
        <dbReference type="Proteomes" id="UP000006620"/>
    </source>
</evidence>
<evidence type="ECO:0000256" key="1">
    <source>
        <dbReference type="ARBA" id="ARBA00022723"/>
    </source>
</evidence>
<gene>
    <name evidence="3" type="ordered locus">KNP414_05449</name>
</gene>
<reference evidence="3 4" key="2">
    <citation type="journal article" date="2013" name="Genome Announc.">
        <title>Genome Sequence of Growth-Improving Paenibacillus mucilaginosus Strain KNP414.</title>
        <authorList>
            <person name="Lu J.J."/>
            <person name="Wang J.F."/>
            <person name="Hu X.F."/>
        </authorList>
    </citation>
    <scope>NUCLEOTIDE SEQUENCE [LARGE SCALE GENOMIC DNA]</scope>
    <source>
        <strain evidence="3 4">KNP414</strain>
    </source>
</reference>
<dbReference type="HOGENOM" id="CLU_046006_9_0_9"/>
<dbReference type="KEGG" id="pms:KNP414_05449"/>
<protein>
    <recommendedName>
        <fullName evidence="2">VOC domain-containing protein</fullName>
    </recommendedName>
</protein>
<dbReference type="Gene3D" id="3.10.180.10">
    <property type="entry name" value="2,3-Dihydroxybiphenyl 1,2-Dioxygenase, domain 1"/>
    <property type="match status" value="1"/>
</dbReference>
<dbReference type="InterPro" id="IPR051332">
    <property type="entry name" value="Fosfomycin_Res_Enzymes"/>
</dbReference>
<dbReference type="SUPFAM" id="SSF54593">
    <property type="entry name" value="Glyoxalase/Bleomycin resistance protein/Dihydroxybiphenyl dioxygenase"/>
    <property type="match status" value="1"/>
</dbReference>
<keyword evidence="1" id="KW-0479">Metal-binding</keyword>
<dbReference type="InterPro" id="IPR037523">
    <property type="entry name" value="VOC_core"/>
</dbReference>
<dbReference type="PATRIC" id="fig|1036673.3.peg.5053"/>
<dbReference type="Proteomes" id="UP000006620">
    <property type="component" value="Chromosome"/>
</dbReference>
<feature type="domain" description="VOC" evidence="2">
    <location>
        <begin position="52"/>
        <end position="178"/>
    </location>
</feature>
<evidence type="ECO:0000259" key="2">
    <source>
        <dbReference type="PROSITE" id="PS51819"/>
    </source>
</evidence>